<evidence type="ECO:0000313" key="2">
    <source>
        <dbReference type="EMBL" id="EKC62756.1"/>
    </source>
</evidence>
<accession>K1TTT9</accession>
<dbReference type="SUPFAM" id="SSF56601">
    <property type="entry name" value="beta-lactamase/transpeptidase-like"/>
    <property type="match status" value="1"/>
</dbReference>
<sequence length="250" mass="26944">IPTSYSIVCNGKYDLNGEISFGCFKKTGHGNMNMYSAMAESCNPYFISLALKTGKENICAMGENLGLGQKIELADGWETKSGIMPSADSLISEADLCNLAFGQGKLLASPLQMSAVYAAVANNGVYRAPSLMKAVTDETGREIKRAELPVPRRVMSVDTAKTATELLRETVVSGSGKRAETEYFDAAGKTATAQSGWFDENGNEVTHSWFCGFFPYDSPRYVITVFKENGAGGALDCAPVFKYIADGIKR</sequence>
<name>K1TTT9_9ZZZZ</name>
<dbReference type="Pfam" id="PF00905">
    <property type="entry name" value="Transpeptidase"/>
    <property type="match status" value="1"/>
</dbReference>
<dbReference type="InterPro" id="IPR012338">
    <property type="entry name" value="Beta-lactam/transpept-like"/>
</dbReference>
<evidence type="ECO:0000259" key="1">
    <source>
        <dbReference type="Pfam" id="PF00905"/>
    </source>
</evidence>
<reference evidence="2" key="1">
    <citation type="journal article" date="2013" name="Environ. Microbiol.">
        <title>Microbiota from the distal guts of lean and obese adolescents exhibit partial functional redundancy besides clear differences in community structure.</title>
        <authorList>
            <person name="Ferrer M."/>
            <person name="Ruiz A."/>
            <person name="Lanza F."/>
            <person name="Haange S.B."/>
            <person name="Oberbach A."/>
            <person name="Till H."/>
            <person name="Bargiela R."/>
            <person name="Campoy C."/>
            <person name="Segura M.T."/>
            <person name="Richter M."/>
            <person name="von Bergen M."/>
            <person name="Seifert J."/>
            <person name="Suarez A."/>
        </authorList>
    </citation>
    <scope>NUCLEOTIDE SEQUENCE</scope>
</reference>
<dbReference type="Gene3D" id="3.40.710.10">
    <property type="entry name" value="DD-peptidase/beta-lactamase superfamily"/>
    <property type="match status" value="1"/>
</dbReference>
<feature type="domain" description="Penicillin-binding protein transpeptidase" evidence="1">
    <location>
        <begin position="17"/>
        <end position="244"/>
    </location>
</feature>
<dbReference type="InterPro" id="IPR001460">
    <property type="entry name" value="PCN-bd_Tpept"/>
</dbReference>
<protein>
    <submittedName>
        <fullName evidence="2">Peptidoglycan glycosyltransferase</fullName>
    </submittedName>
</protein>
<dbReference type="EMBL" id="AJWY01007881">
    <property type="protein sequence ID" value="EKC62756.1"/>
    <property type="molecule type" value="Genomic_DNA"/>
</dbReference>
<dbReference type="GO" id="GO:0008658">
    <property type="term" value="F:penicillin binding"/>
    <property type="evidence" value="ECO:0007669"/>
    <property type="project" value="InterPro"/>
</dbReference>
<organism evidence="2">
    <name type="scientific">human gut metagenome</name>
    <dbReference type="NCBI Taxonomy" id="408170"/>
    <lineage>
        <taxon>unclassified sequences</taxon>
        <taxon>metagenomes</taxon>
        <taxon>organismal metagenomes</taxon>
    </lineage>
</organism>
<dbReference type="GO" id="GO:0016740">
    <property type="term" value="F:transferase activity"/>
    <property type="evidence" value="ECO:0007669"/>
    <property type="project" value="UniProtKB-KW"/>
</dbReference>
<dbReference type="PANTHER" id="PTHR30627">
    <property type="entry name" value="PEPTIDOGLYCAN D,D-TRANSPEPTIDASE"/>
    <property type="match status" value="1"/>
</dbReference>
<dbReference type="GO" id="GO:0071555">
    <property type="term" value="P:cell wall organization"/>
    <property type="evidence" value="ECO:0007669"/>
    <property type="project" value="TreeGrafter"/>
</dbReference>
<comment type="caution">
    <text evidence="2">The sequence shown here is derived from an EMBL/GenBank/DDBJ whole genome shotgun (WGS) entry which is preliminary data.</text>
</comment>
<dbReference type="GO" id="GO:0005886">
    <property type="term" value="C:plasma membrane"/>
    <property type="evidence" value="ECO:0007669"/>
    <property type="project" value="TreeGrafter"/>
</dbReference>
<gene>
    <name evidence="2" type="ORF">LEA_11677</name>
</gene>
<keyword evidence="2" id="KW-0808">Transferase</keyword>
<dbReference type="InterPro" id="IPR050515">
    <property type="entry name" value="Beta-lactam/transpept"/>
</dbReference>
<dbReference type="AlphaFoldDB" id="K1TTT9"/>
<feature type="non-terminal residue" evidence="2">
    <location>
        <position position="1"/>
    </location>
</feature>
<proteinExistence type="predicted"/>